<dbReference type="Gene3D" id="3.30.1390.10">
    <property type="match status" value="1"/>
</dbReference>
<dbReference type="PANTHER" id="PTHR45987">
    <property type="entry name" value="39S RIBOSOMAL PROTEIN L12"/>
    <property type="match status" value="1"/>
</dbReference>
<dbReference type="RefSeq" id="WP_267770583.1">
    <property type="nucleotide sequence ID" value="NZ_JAPNKE010000002.1"/>
</dbReference>
<dbReference type="InterPro" id="IPR000206">
    <property type="entry name" value="Ribosomal_bL12"/>
</dbReference>
<protein>
    <submittedName>
        <fullName evidence="4">Ribosomal protein L7/L12</fullName>
    </submittedName>
</protein>
<keyword evidence="2" id="KW-0687">Ribonucleoprotein</keyword>
<dbReference type="GO" id="GO:0003735">
    <property type="term" value="F:structural constituent of ribosome"/>
    <property type="evidence" value="ECO:0007669"/>
    <property type="project" value="InterPro"/>
</dbReference>
<dbReference type="EMBL" id="JAPNKE010000002">
    <property type="protein sequence ID" value="MCY1007938.1"/>
    <property type="molecule type" value="Genomic_DNA"/>
</dbReference>
<dbReference type="InterPro" id="IPR014719">
    <property type="entry name" value="Ribosomal_bL12_C/ClpS-like"/>
</dbReference>
<dbReference type="SUPFAM" id="SSF54736">
    <property type="entry name" value="ClpS-like"/>
    <property type="match status" value="1"/>
</dbReference>
<name>A0A9X3EYF6_9BACT</name>
<dbReference type="GO" id="GO:0022625">
    <property type="term" value="C:cytosolic large ribosomal subunit"/>
    <property type="evidence" value="ECO:0007669"/>
    <property type="project" value="TreeGrafter"/>
</dbReference>
<evidence type="ECO:0000256" key="2">
    <source>
        <dbReference type="ARBA" id="ARBA00023274"/>
    </source>
</evidence>
<accession>A0A9X3EYF6</accession>
<reference evidence="4" key="1">
    <citation type="submission" date="2022-11" db="EMBL/GenBank/DDBJ databases">
        <title>Minimal conservation of predation-associated metabolite biosynthetic gene clusters underscores biosynthetic potential of Myxococcota including descriptions for ten novel species: Archangium lansinium sp. nov., Myxococcus landrumus sp. nov., Nannocystis bai.</title>
        <authorList>
            <person name="Ahearne A."/>
            <person name="Stevens C."/>
            <person name="Phillips K."/>
        </authorList>
    </citation>
    <scope>NUCLEOTIDE SEQUENCE</scope>
    <source>
        <strain evidence="4">Na p29</strain>
    </source>
</reference>
<dbReference type="AlphaFoldDB" id="A0A9X3EYF6"/>
<comment type="caution">
    <text evidence="4">The sequence shown here is derived from an EMBL/GenBank/DDBJ whole genome shotgun (WGS) entry which is preliminary data.</text>
</comment>
<gene>
    <name evidence="4" type="ORF">OV079_20740</name>
</gene>
<dbReference type="GO" id="GO:0006412">
    <property type="term" value="P:translation"/>
    <property type="evidence" value="ECO:0007669"/>
    <property type="project" value="InterPro"/>
</dbReference>
<evidence type="ECO:0000313" key="5">
    <source>
        <dbReference type="Proteomes" id="UP001150924"/>
    </source>
</evidence>
<keyword evidence="1 4" id="KW-0689">Ribosomal protein</keyword>
<sequence length="206" mass="21943">MLLAGPEGAVAQARGFDRTEEISDVLAACVIDLVRRRLVVAGPAEVISAAGPRVVEPQDVLVALARSWSGWSLAYEPSFVLEPVVLYVRSLGLSLASLNEPHNLSDYLGRPRFVAPTYTLDVIVGESAPERRFTSGADASAVILHSPGDSKIAVIKALRELSPMSLKEAKDLVASAPCTLRAAVPRQEARAIAARLRLAGAIVEIR</sequence>
<dbReference type="PANTHER" id="PTHR45987:SF4">
    <property type="entry name" value="LARGE RIBOSOMAL SUBUNIT PROTEIN BL12M"/>
    <property type="match status" value="1"/>
</dbReference>
<proteinExistence type="predicted"/>
<organism evidence="4 5">
    <name type="scientific">Nannocystis pusilla</name>
    <dbReference type="NCBI Taxonomy" id="889268"/>
    <lineage>
        <taxon>Bacteria</taxon>
        <taxon>Pseudomonadati</taxon>
        <taxon>Myxococcota</taxon>
        <taxon>Polyangia</taxon>
        <taxon>Nannocystales</taxon>
        <taxon>Nannocystaceae</taxon>
        <taxon>Nannocystis</taxon>
    </lineage>
</organism>
<dbReference type="CDD" id="cd00387">
    <property type="entry name" value="Ribosomal_L7_L12"/>
    <property type="match status" value="1"/>
</dbReference>
<dbReference type="GO" id="GO:0003729">
    <property type="term" value="F:mRNA binding"/>
    <property type="evidence" value="ECO:0007669"/>
    <property type="project" value="TreeGrafter"/>
</dbReference>
<dbReference type="InterPro" id="IPR013823">
    <property type="entry name" value="Ribosomal_bL12_C"/>
</dbReference>
<dbReference type="Pfam" id="PF00542">
    <property type="entry name" value="Ribosomal_L12"/>
    <property type="match status" value="1"/>
</dbReference>
<evidence type="ECO:0000313" key="4">
    <source>
        <dbReference type="EMBL" id="MCY1007938.1"/>
    </source>
</evidence>
<dbReference type="Proteomes" id="UP001150924">
    <property type="component" value="Unassembled WGS sequence"/>
</dbReference>
<keyword evidence="5" id="KW-1185">Reference proteome</keyword>
<feature type="domain" description="Large ribosomal subunit protein bL12 C-terminal" evidence="3">
    <location>
        <begin position="142"/>
        <end position="205"/>
    </location>
</feature>
<evidence type="ECO:0000259" key="3">
    <source>
        <dbReference type="Pfam" id="PF00542"/>
    </source>
</evidence>
<evidence type="ECO:0000256" key="1">
    <source>
        <dbReference type="ARBA" id="ARBA00022980"/>
    </source>
</evidence>